<evidence type="ECO:0000313" key="1">
    <source>
        <dbReference type="EMBL" id="KAG7820049.1"/>
    </source>
</evidence>
<organism evidence="1 3">
    <name type="scientific">Pichia angusta</name>
    <name type="common">Yeast</name>
    <name type="synonym">Hansenula polymorpha</name>
    <dbReference type="NCBI Taxonomy" id="870730"/>
    <lineage>
        <taxon>Eukaryota</taxon>
        <taxon>Fungi</taxon>
        <taxon>Dikarya</taxon>
        <taxon>Ascomycota</taxon>
        <taxon>Saccharomycotina</taxon>
        <taxon>Pichiomycetes</taxon>
        <taxon>Pichiales</taxon>
        <taxon>Pichiaceae</taxon>
        <taxon>Ogataea</taxon>
    </lineage>
</organism>
<dbReference type="AlphaFoldDB" id="A0AAN6DGE9"/>
<protein>
    <submittedName>
        <fullName evidence="1">Uncharacterized protein</fullName>
    </submittedName>
</protein>
<evidence type="ECO:0000313" key="4">
    <source>
        <dbReference type="Proteomes" id="UP001197328"/>
    </source>
</evidence>
<comment type="caution">
    <text evidence="1">The sequence shown here is derived from an EMBL/GenBank/DDBJ whole genome shotgun (WGS) entry which is preliminary data.</text>
</comment>
<dbReference type="EMBL" id="JAHLUX010000003">
    <property type="protein sequence ID" value="KAG7820049.1"/>
    <property type="molecule type" value="Genomic_DNA"/>
</dbReference>
<name>A0AAN6DGE9_PICAN</name>
<dbReference type="GO" id="GO:0000776">
    <property type="term" value="C:kinetochore"/>
    <property type="evidence" value="ECO:0007669"/>
    <property type="project" value="InterPro"/>
</dbReference>
<gene>
    <name evidence="1" type="ORF">KL928_001486</name>
    <name evidence="2" type="ORF">KL940_005278</name>
</gene>
<dbReference type="Proteomes" id="UP001196530">
    <property type="component" value="Unassembled WGS sequence"/>
</dbReference>
<dbReference type="EMBL" id="JAHLVD010000022">
    <property type="protein sequence ID" value="KAG7845044.1"/>
    <property type="molecule type" value="Genomic_DNA"/>
</dbReference>
<dbReference type="GeneID" id="66125537"/>
<dbReference type="Proteomes" id="UP001197328">
    <property type="component" value="Unassembled WGS sequence"/>
</dbReference>
<accession>A0AAN6DGE9</accession>
<sequence>MSSPAKIHLQLRELRYLYDALQTAVAAKVDAHLAQIRGKDDPALAKSVRRLVAQFVDGIFDDIQHSLELDDVAASQLATNTVSSMLGNPALLSEKIEPYDFALNDRLRDLYTRVEEKVESLSNLRRTQPASIRDEYEAQVRENEAVVDAIVAESARNRAAAYDAAEAVPDMDDLRRDFKSILSDLADLKRDVPEARHGVDNLANVISFVHH</sequence>
<evidence type="ECO:0000313" key="2">
    <source>
        <dbReference type="EMBL" id="KAG7845044.1"/>
    </source>
</evidence>
<keyword evidence="4" id="KW-1185">Reference proteome</keyword>
<dbReference type="GO" id="GO:0000070">
    <property type="term" value="P:mitotic sister chromatid segregation"/>
    <property type="evidence" value="ECO:0007669"/>
    <property type="project" value="InterPro"/>
</dbReference>
<dbReference type="RefSeq" id="XP_043060763.1">
    <property type="nucleotide sequence ID" value="XM_043201856.1"/>
</dbReference>
<proteinExistence type="predicted"/>
<evidence type="ECO:0000313" key="3">
    <source>
        <dbReference type="Proteomes" id="UP001196530"/>
    </source>
</evidence>
<dbReference type="Pfam" id="PF08641">
    <property type="entry name" value="Mis14"/>
    <property type="match status" value="1"/>
</dbReference>
<dbReference type="InterPro" id="IPR013950">
    <property type="entry name" value="Mis14/Nsl1"/>
</dbReference>
<reference evidence="1 4" key="1">
    <citation type="journal article" date="2021" name="G3 (Bethesda)">
        <title>Genomic diversity, chromosomal rearrangements, and interspecies hybridization in the ogataea polymorpha species complex.</title>
        <authorList>
            <person name="Hanson S.J."/>
            <person name="Cinneide E.O."/>
            <person name="Salzberg L.I."/>
            <person name="Wolfe K.H."/>
            <person name="McGowan J."/>
            <person name="Fitzpatrick D.A."/>
            <person name="Matlin K."/>
        </authorList>
    </citation>
    <scope>NUCLEOTIDE SEQUENCE</scope>
    <source>
        <strain evidence="2">51-138</strain>
        <strain evidence="1">61-244</strain>
    </source>
</reference>